<keyword evidence="7 13" id="KW-0658">Purine biosynthesis</keyword>
<evidence type="ECO:0000313" key="23">
    <source>
        <dbReference type="EMBL" id="KAB0800959.1"/>
    </source>
</evidence>
<feature type="binding site" evidence="13">
    <location>
        <begin position="368"/>
        <end position="370"/>
    </location>
    <ligand>
        <name>IMP</name>
        <dbReference type="ChEBI" id="CHEBI:58053"/>
    </ligand>
</feature>
<evidence type="ECO:0000256" key="10">
    <source>
        <dbReference type="ARBA" id="ARBA00023027"/>
    </source>
</evidence>
<evidence type="ECO:0000256" key="11">
    <source>
        <dbReference type="ARBA" id="ARBA00023122"/>
    </source>
</evidence>
<dbReference type="NCBIfam" id="TIGR01302">
    <property type="entry name" value="IMP_dehydrog"/>
    <property type="match status" value="1"/>
</dbReference>
<feature type="binding site" description="in other chain" evidence="13 16">
    <location>
        <position position="332"/>
    </location>
    <ligand>
        <name>K(+)</name>
        <dbReference type="ChEBI" id="CHEBI:29103"/>
        <note>ligand shared between two tetrameric partners</note>
    </ligand>
</feature>
<accession>A0A1Y1JWM0</accession>
<feature type="binding site" description="in other chain" evidence="13 16">
    <location>
        <position position="335"/>
    </location>
    <ligand>
        <name>K(+)</name>
        <dbReference type="ChEBI" id="CHEBI:29103"/>
        <note>ligand shared between two tetrameric partners</note>
    </ligand>
</feature>
<dbReference type="GO" id="GO:0000166">
    <property type="term" value="F:nucleotide binding"/>
    <property type="evidence" value="ECO:0007669"/>
    <property type="project" value="UniProtKB-UniRule"/>
</dbReference>
<feature type="binding site" evidence="13">
    <location>
        <position position="333"/>
    </location>
    <ligand>
        <name>IMP</name>
        <dbReference type="ChEBI" id="CHEBI:58053"/>
    </ligand>
</feature>
<dbReference type="SMART" id="SM01240">
    <property type="entry name" value="IMPDH"/>
    <property type="match status" value="1"/>
</dbReference>
<comment type="similarity">
    <text evidence="3 13 18">Belongs to the IMPDH/GMPR family.</text>
</comment>
<dbReference type="InterPro" id="IPR001093">
    <property type="entry name" value="IMP_DH_GMPRt"/>
</dbReference>
<feature type="binding site" evidence="13 15">
    <location>
        <begin position="278"/>
        <end position="280"/>
    </location>
    <ligand>
        <name>NAD(+)</name>
        <dbReference type="ChEBI" id="CHEBI:57540"/>
    </ligand>
</feature>
<keyword evidence="6 13" id="KW-0332">GMP biosynthesis</keyword>
<dbReference type="CDD" id="cd04601">
    <property type="entry name" value="CBS_pair_IMPDH"/>
    <property type="match status" value="1"/>
</dbReference>
<evidence type="ECO:0000256" key="7">
    <source>
        <dbReference type="ARBA" id="ARBA00022755"/>
    </source>
</evidence>
<dbReference type="InParanoid" id="A0A1Y1JWM0"/>
<comment type="caution">
    <text evidence="13">Lacks conserved residue(s) required for the propagation of feature annotation.</text>
</comment>
<name>A0A1Y1JWM0_PHOPY</name>
<dbReference type="SMART" id="SM00116">
    <property type="entry name" value="CBS"/>
    <property type="match status" value="2"/>
</dbReference>
<evidence type="ECO:0000256" key="2">
    <source>
        <dbReference type="ARBA" id="ARBA00004496"/>
    </source>
</evidence>
<feature type="active site" description="Proton acceptor" evidence="13 14">
    <location>
        <position position="436"/>
    </location>
</feature>
<comment type="activity regulation">
    <text evidence="13">Mycophenolic acid (MPA) is a non-competitive inhibitor that prevents formation of the closed enzyme conformation by binding to the same site as the amobile flap. In contrast, mizoribine monophosphate (MZP) is a competitive inhibitor that induces the closed conformation. MPA is a potent inhibitor of mammalian IMPDHs but a poor inhibitor of the bacterial enzymes. MZP is a more potent inhibitor of bacterial IMPDH.</text>
</comment>
<dbReference type="Pfam" id="PF00571">
    <property type="entry name" value="CBS"/>
    <property type="match status" value="2"/>
</dbReference>
<feature type="binding site" evidence="13">
    <location>
        <begin position="415"/>
        <end position="419"/>
    </location>
    <ligand>
        <name>IMP</name>
        <dbReference type="ChEBI" id="CHEBI:58053"/>
    </ligand>
</feature>
<evidence type="ECO:0000256" key="1">
    <source>
        <dbReference type="ARBA" id="ARBA00001958"/>
    </source>
</evidence>
<evidence type="ECO:0000256" key="12">
    <source>
        <dbReference type="ARBA" id="ARBA00048028"/>
    </source>
</evidence>
<comment type="subcellular location">
    <subcellularLocation>
        <location evidence="2 13">Cytoplasm</location>
    </subcellularLocation>
</comment>
<keyword evidence="11 17" id="KW-0129">CBS domain</keyword>
<keyword evidence="10 13" id="KW-0520">NAD</keyword>
<evidence type="ECO:0000256" key="16">
    <source>
        <dbReference type="PIRSR" id="PIRSR000130-4"/>
    </source>
</evidence>
<dbReference type="GO" id="GO:0006177">
    <property type="term" value="P:GMP biosynthetic process"/>
    <property type="evidence" value="ECO:0007669"/>
    <property type="project" value="UniProtKB-UniRule"/>
</dbReference>
<feature type="domain" description="CBS" evidence="21">
    <location>
        <begin position="183"/>
        <end position="241"/>
    </location>
</feature>
<reference evidence="23" key="3">
    <citation type="submission" date="2019-08" db="EMBL/GenBank/DDBJ databases">
        <authorList>
            <consortium name="Photinus pyralis genome working group"/>
            <person name="Fallon T.R."/>
            <person name="Sander Lower S.E."/>
            <person name="Weng J.-K."/>
        </authorList>
    </citation>
    <scope>NUCLEOTIDE SEQUENCE</scope>
    <source>
        <strain evidence="23">1611_PpyrPB1</strain>
        <tissue evidence="23">Whole body</tissue>
    </source>
</reference>
<reference evidence="22" key="1">
    <citation type="journal article" date="2016" name="Sci. Rep.">
        <title>Molecular characterization of firefly nuptial gifts: a multi-omics approach sheds light on postcopulatory sexual selection.</title>
        <authorList>
            <person name="Al-Wathiqui N."/>
            <person name="Fallon T.R."/>
            <person name="South A."/>
            <person name="Weng J.K."/>
            <person name="Lewis S.M."/>
        </authorList>
    </citation>
    <scope>NUCLEOTIDE SEQUENCE</scope>
</reference>
<keyword evidence="4 13" id="KW-0963">Cytoplasm</keyword>
<dbReference type="PROSITE" id="PS00487">
    <property type="entry name" value="IMP_DH_GMP_RED"/>
    <property type="match status" value="1"/>
</dbReference>
<dbReference type="EMBL" id="VVIM01000003">
    <property type="protein sequence ID" value="KAB0800959.1"/>
    <property type="molecule type" value="Genomic_DNA"/>
</dbReference>
<keyword evidence="8 13" id="KW-0630">Potassium</keyword>
<dbReference type="GO" id="GO:0005737">
    <property type="term" value="C:cytoplasm"/>
    <property type="evidence" value="ECO:0007669"/>
    <property type="project" value="UniProtKB-SubCell"/>
</dbReference>
<dbReference type="HAMAP" id="MF_01964">
    <property type="entry name" value="IMPDH"/>
    <property type="match status" value="1"/>
</dbReference>
<evidence type="ECO:0000256" key="14">
    <source>
        <dbReference type="PIRSR" id="PIRSR000130-1"/>
    </source>
</evidence>
<evidence type="ECO:0000256" key="19">
    <source>
        <dbReference type="RuleBase" id="RU003928"/>
    </source>
</evidence>
<evidence type="ECO:0000256" key="15">
    <source>
        <dbReference type="PIRSR" id="PIRSR000130-3"/>
    </source>
</evidence>
<dbReference type="GO" id="GO:0003938">
    <property type="term" value="F:IMP dehydrogenase activity"/>
    <property type="evidence" value="ECO:0007669"/>
    <property type="project" value="UniProtKB-UniRule"/>
</dbReference>
<dbReference type="OrthoDB" id="416622at2759"/>
<keyword evidence="5 13" id="KW-0479">Metal-binding</keyword>
<evidence type="ECO:0000313" key="22">
    <source>
        <dbReference type="EMBL" id="JAV53714.1"/>
    </source>
</evidence>
<comment type="function">
    <text evidence="13">Catalyzes the conversion of inosine 5'-phosphate (IMP) to xanthosine 5'-phosphate (XMP), the first committed and rate-limiting step in the de novo synthesis of guanine nucleotides, and therefore plays an important role in the regulation of cell growth.</text>
</comment>
<dbReference type="FunCoup" id="A0A1Y1JWM0">
    <property type="interactions" value="852"/>
</dbReference>
<dbReference type="PROSITE" id="PS51371">
    <property type="entry name" value="CBS"/>
    <property type="match status" value="2"/>
</dbReference>
<feature type="binding site" evidence="13 15">
    <location>
        <begin position="328"/>
        <end position="330"/>
    </location>
    <ligand>
        <name>NAD(+)</name>
        <dbReference type="ChEBI" id="CHEBI:57540"/>
    </ligand>
</feature>
<feature type="binding site" evidence="13">
    <location>
        <position position="449"/>
    </location>
    <ligand>
        <name>IMP</name>
        <dbReference type="ChEBI" id="CHEBI:58053"/>
    </ligand>
</feature>
<dbReference type="Pfam" id="PF00478">
    <property type="entry name" value="IMPDH"/>
    <property type="match status" value="1"/>
</dbReference>
<comment type="cofactor">
    <cofactor evidence="1 13">
        <name>K(+)</name>
        <dbReference type="ChEBI" id="CHEBI:29103"/>
    </cofactor>
</comment>
<feature type="binding site" description="in other chain" evidence="13 16">
    <location>
        <position position="330"/>
    </location>
    <ligand>
        <name>K(+)</name>
        <dbReference type="ChEBI" id="CHEBI:29103"/>
        <note>ligand shared between two tetrameric partners</note>
    </ligand>
</feature>
<dbReference type="FunFam" id="3.20.20.70:FF:000007">
    <property type="entry name" value="Chromosome 19 SCAF14664, whole genome shotgun sequence"/>
    <property type="match status" value="1"/>
</dbReference>
<dbReference type="EMBL" id="GEZM01098850">
    <property type="protein sequence ID" value="JAV53717.1"/>
    <property type="molecule type" value="Transcribed_RNA"/>
</dbReference>
<evidence type="ECO:0000256" key="4">
    <source>
        <dbReference type="ARBA" id="ARBA00022490"/>
    </source>
</evidence>
<gene>
    <name evidence="23" type="ORF">PPYR_05313</name>
</gene>
<organism evidence="22">
    <name type="scientific">Photinus pyralis</name>
    <name type="common">Common eastern firefly</name>
    <name type="synonym">Lampyris pyralis</name>
    <dbReference type="NCBI Taxonomy" id="7054"/>
    <lineage>
        <taxon>Eukaryota</taxon>
        <taxon>Metazoa</taxon>
        <taxon>Ecdysozoa</taxon>
        <taxon>Arthropoda</taxon>
        <taxon>Hexapoda</taxon>
        <taxon>Insecta</taxon>
        <taxon>Pterygota</taxon>
        <taxon>Neoptera</taxon>
        <taxon>Endopterygota</taxon>
        <taxon>Coleoptera</taxon>
        <taxon>Polyphaga</taxon>
        <taxon>Elateriformia</taxon>
        <taxon>Elateroidea</taxon>
        <taxon>Lampyridae</taxon>
        <taxon>Lampyrinae</taxon>
        <taxon>Photinus</taxon>
    </lineage>
</organism>
<evidence type="ECO:0000313" key="24">
    <source>
        <dbReference type="Proteomes" id="UP000327044"/>
    </source>
</evidence>
<feature type="binding site" evidence="13">
    <location>
        <position position="504"/>
    </location>
    <ligand>
        <name>K(+)</name>
        <dbReference type="ChEBI" id="CHEBI:29103"/>
        <note>ligand shared between two tetrameric partners</note>
    </ligand>
</feature>
<evidence type="ECO:0000256" key="6">
    <source>
        <dbReference type="ARBA" id="ARBA00022749"/>
    </source>
</evidence>
<dbReference type="Gene3D" id="3.20.20.70">
    <property type="entry name" value="Aldolase class I"/>
    <property type="match status" value="1"/>
</dbReference>
<dbReference type="UniPathway" id="UPA00601">
    <property type="reaction ID" value="UER00295"/>
</dbReference>
<dbReference type="EMBL" id="GEZM01098849">
    <property type="protein sequence ID" value="JAV53718.1"/>
    <property type="molecule type" value="Transcribed_RNA"/>
</dbReference>
<keyword evidence="24" id="KW-1185">Reference proteome</keyword>
<dbReference type="EC" id="1.1.1.205" evidence="13 19"/>
<keyword evidence="9 13" id="KW-0560">Oxidoreductase</keyword>
<proteinExistence type="inferred from homology"/>
<evidence type="ECO:0000256" key="18">
    <source>
        <dbReference type="RuleBase" id="RU003927"/>
    </source>
</evidence>
<evidence type="ECO:0000256" key="20">
    <source>
        <dbReference type="SAM" id="MobiDB-lite"/>
    </source>
</evidence>
<dbReference type="EMBL" id="GEZM01098853">
    <property type="protein sequence ID" value="JAV53714.1"/>
    <property type="molecule type" value="Transcribed_RNA"/>
</dbReference>
<dbReference type="InterPro" id="IPR013785">
    <property type="entry name" value="Aldolase_TIM"/>
</dbReference>
<evidence type="ECO:0000256" key="3">
    <source>
        <dbReference type="ARBA" id="ARBA00005502"/>
    </source>
</evidence>
<dbReference type="GO" id="GO:0006183">
    <property type="term" value="P:GTP biosynthetic process"/>
    <property type="evidence" value="ECO:0007669"/>
    <property type="project" value="TreeGrafter"/>
</dbReference>
<reference evidence="23 24" key="2">
    <citation type="journal article" date="2018" name="Elife">
        <title>Firefly genomes illuminate parallel origins of bioluminescence in beetles.</title>
        <authorList>
            <person name="Fallon T.R."/>
            <person name="Lower S.E."/>
            <person name="Chang C.H."/>
            <person name="Bessho-Uehara M."/>
            <person name="Martin G.J."/>
            <person name="Bewick A.J."/>
            <person name="Behringer M."/>
            <person name="Debat H.J."/>
            <person name="Wong I."/>
            <person name="Day J.C."/>
            <person name="Suvorov A."/>
            <person name="Silva C.J."/>
            <person name="Stanger-Hall K.F."/>
            <person name="Hall D.W."/>
            <person name="Schmitz R.J."/>
            <person name="Nelson D.R."/>
            <person name="Lewis S.M."/>
            <person name="Shigenobu S."/>
            <person name="Bybee S.M."/>
            <person name="Larracuente A.M."/>
            <person name="Oba Y."/>
            <person name="Weng J.K."/>
        </authorList>
    </citation>
    <scope>NUCLEOTIDE SEQUENCE [LARGE SCALE GENOMIC DNA]</scope>
    <source>
        <strain evidence="23">1611_PpyrPB1</strain>
        <tissue evidence="23">Whole body</tissue>
    </source>
</reference>
<feature type="region of interest" description="Disordered" evidence="20">
    <location>
        <begin position="1"/>
        <end position="23"/>
    </location>
</feature>
<dbReference type="InterPro" id="IPR015875">
    <property type="entry name" value="IMP_DH/GMP_Rdtase_CS"/>
</dbReference>
<comment type="catalytic activity">
    <reaction evidence="12 13 19">
        <text>IMP + NAD(+) + H2O = XMP + NADH + H(+)</text>
        <dbReference type="Rhea" id="RHEA:11708"/>
        <dbReference type="ChEBI" id="CHEBI:15377"/>
        <dbReference type="ChEBI" id="CHEBI:15378"/>
        <dbReference type="ChEBI" id="CHEBI:57464"/>
        <dbReference type="ChEBI" id="CHEBI:57540"/>
        <dbReference type="ChEBI" id="CHEBI:57945"/>
        <dbReference type="ChEBI" id="CHEBI:58053"/>
        <dbReference type="EC" id="1.1.1.205"/>
    </reaction>
</comment>
<dbReference type="CDD" id="cd00381">
    <property type="entry name" value="IMPDH"/>
    <property type="match status" value="1"/>
</dbReference>
<evidence type="ECO:0000256" key="17">
    <source>
        <dbReference type="PROSITE-ProRule" id="PRU00703"/>
    </source>
</evidence>
<protein>
    <recommendedName>
        <fullName evidence="13 19">Inosine-5'-monophosphate dehydrogenase</fullName>
        <shortName evidence="13">IMP dehydrogenase</shortName>
        <shortName evidence="13">IMPD</shortName>
        <shortName evidence="13">IMPDH</shortName>
        <ecNumber evidence="13 19">1.1.1.205</ecNumber>
    </recommendedName>
</protein>
<dbReference type="AlphaFoldDB" id="A0A1Y1JWM0"/>
<comment type="pathway">
    <text evidence="13 19">Purine metabolism; XMP biosynthesis via de novo pathway; XMP from IMP: step 1/1.</text>
</comment>
<dbReference type="GO" id="GO:0046872">
    <property type="term" value="F:metal ion binding"/>
    <property type="evidence" value="ECO:0007669"/>
    <property type="project" value="UniProtKB-UniRule"/>
</dbReference>
<dbReference type="PANTHER" id="PTHR11911">
    <property type="entry name" value="INOSINE-5-MONOPHOSPHATE DEHYDROGENASE RELATED"/>
    <property type="match status" value="1"/>
</dbReference>
<evidence type="ECO:0000259" key="21">
    <source>
        <dbReference type="PROSITE" id="PS51371"/>
    </source>
</evidence>
<evidence type="ECO:0000256" key="13">
    <source>
        <dbReference type="HAMAP-Rule" id="MF_03156"/>
    </source>
</evidence>
<dbReference type="InterPro" id="IPR005990">
    <property type="entry name" value="IMP_DH"/>
</dbReference>
<evidence type="ECO:0000256" key="5">
    <source>
        <dbReference type="ARBA" id="ARBA00022723"/>
    </source>
</evidence>
<evidence type="ECO:0000256" key="8">
    <source>
        <dbReference type="ARBA" id="ARBA00022958"/>
    </source>
</evidence>
<comment type="subunit">
    <text evidence="13">Homotetramer.</text>
</comment>
<evidence type="ECO:0000256" key="9">
    <source>
        <dbReference type="ARBA" id="ARBA00023002"/>
    </source>
</evidence>
<dbReference type="PIRSF" id="PIRSF000130">
    <property type="entry name" value="IMPDH"/>
    <property type="match status" value="1"/>
</dbReference>
<dbReference type="InterPro" id="IPR000644">
    <property type="entry name" value="CBS_dom"/>
</dbReference>
<dbReference type="Proteomes" id="UP000327044">
    <property type="component" value="Unassembled WGS sequence"/>
</dbReference>
<dbReference type="SUPFAM" id="SSF51412">
    <property type="entry name" value="Inosine monophosphate dehydrogenase (IMPDH)"/>
    <property type="match status" value="2"/>
</dbReference>
<feature type="domain" description="CBS" evidence="21">
    <location>
        <begin position="117"/>
        <end position="179"/>
    </location>
</feature>
<dbReference type="PANTHER" id="PTHR11911:SF111">
    <property type="entry name" value="INOSINE-5'-MONOPHOSPHATE DEHYDROGENASE"/>
    <property type="match status" value="1"/>
</dbReference>
<feature type="active site" description="Thioimidate intermediate" evidence="13 14">
    <location>
        <position position="335"/>
    </location>
</feature>
<sequence length="529" mass="57373">MADIKPNIMENGNDDTPEDGLSAKEMISDGNGLTYDDFILLPGYIDFLAEEVDLSSHLTKKLILKAPLVSSPMDTVTEADMAIAMALCGGIGIIHHNCTPDFQANEILKVKKYKHGFIRDPIVLSPDNTVGDILHVKKTHGFCGTPITENGKLGGKLVGIVTSRDIDFLEDNDKANIKLGTVMTPFDKLITAQSGVTLTEANSILEKSKKGKLPIVNSQGHLIALIARTDLKKARNYPIASKDENKQLIVGGAIGTREEDKIRLHLLAQAGVDVVILDSSQGNSIYQINMIKYIKKTYPNLQVIGGNVVTIQQAKNLIYAGVDALRVGMGSGSICITQEVMAVGRPQATAVYKVAAYARRFGVPVIADGGIQSVGHIIKALSLGASTVMMGSLVAGTSEAPGEYFFAEGVRLKKYRGMGSLEAMDRKDAQGSAMNRYFHNQRDKLKVAQGVSGSIVDKGSILRFVPYLQSGLKHGCQDIGARSLSMLRDMTYSGQLKFERRSYSAQLEGNVHGLFSYEKHSVTHRVYLN</sequence>
<feature type="binding site" evidence="13">
    <location>
        <begin position="391"/>
        <end position="392"/>
    </location>
    <ligand>
        <name>IMP</name>
        <dbReference type="ChEBI" id="CHEBI:58053"/>
    </ligand>
</feature>